<evidence type="ECO:0000256" key="1">
    <source>
        <dbReference type="SAM" id="Phobius"/>
    </source>
</evidence>
<keyword evidence="1" id="KW-1133">Transmembrane helix</keyword>
<reference evidence="2 3" key="1">
    <citation type="submission" date="2018-07" db="EMBL/GenBank/DDBJ databases">
        <title>Draft genome sequence of Ancylomarina sp. M1P.</title>
        <authorList>
            <person name="Yadav S."/>
            <person name="Villanueva L."/>
            <person name="Damste J.S.S."/>
        </authorList>
    </citation>
    <scope>NUCLEOTIDE SEQUENCE [LARGE SCALE GENOMIC DNA]</scope>
    <source>
        <strain evidence="2 3">M1P</strain>
    </source>
</reference>
<evidence type="ECO:0000313" key="2">
    <source>
        <dbReference type="EMBL" id="RRG22997.1"/>
    </source>
</evidence>
<accession>A0A425Y472</accession>
<name>A0A425Y472_9BACT</name>
<sequence>MKGNLWHPLLMTIIAIVSLITAEKRARLLDGNPILGLILLVCMVSWFVYFMQKRKRKVIKR</sequence>
<feature type="transmembrane region" description="Helical" evidence="1">
    <location>
        <begin position="34"/>
        <end position="51"/>
    </location>
</feature>
<comment type="caution">
    <text evidence="2">The sequence shown here is derived from an EMBL/GenBank/DDBJ whole genome shotgun (WGS) entry which is preliminary data.</text>
</comment>
<dbReference type="AlphaFoldDB" id="A0A425Y472"/>
<organism evidence="2 3">
    <name type="scientific">Ancylomarina euxinus</name>
    <dbReference type="NCBI Taxonomy" id="2283627"/>
    <lineage>
        <taxon>Bacteria</taxon>
        <taxon>Pseudomonadati</taxon>
        <taxon>Bacteroidota</taxon>
        <taxon>Bacteroidia</taxon>
        <taxon>Marinilabiliales</taxon>
        <taxon>Marinifilaceae</taxon>
        <taxon>Ancylomarina</taxon>
    </lineage>
</organism>
<keyword evidence="1" id="KW-0472">Membrane</keyword>
<evidence type="ECO:0000313" key="3">
    <source>
        <dbReference type="Proteomes" id="UP000285794"/>
    </source>
</evidence>
<protein>
    <submittedName>
        <fullName evidence="2">Uncharacterized protein</fullName>
    </submittedName>
</protein>
<gene>
    <name evidence="2" type="ORF">DWB61_06050</name>
</gene>
<proteinExistence type="predicted"/>
<dbReference type="EMBL" id="QQWG01000004">
    <property type="protein sequence ID" value="RRG22997.1"/>
    <property type="molecule type" value="Genomic_DNA"/>
</dbReference>
<keyword evidence="1" id="KW-0812">Transmembrane</keyword>
<keyword evidence="3" id="KW-1185">Reference proteome</keyword>
<feature type="transmembrane region" description="Helical" evidence="1">
    <location>
        <begin position="5"/>
        <end position="22"/>
    </location>
</feature>
<dbReference type="Proteomes" id="UP000285794">
    <property type="component" value="Unassembled WGS sequence"/>
</dbReference>